<dbReference type="Proteomes" id="UP000004431">
    <property type="component" value="Unassembled WGS sequence"/>
</dbReference>
<comment type="caution">
    <text evidence="2">The sequence shown here is derived from an EMBL/GenBank/DDBJ whole genome shotgun (WGS) entry which is preliminary data.</text>
</comment>
<keyword evidence="1" id="KW-0472">Membrane</keyword>
<keyword evidence="3" id="KW-1185">Reference proteome</keyword>
<keyword evidence="1" id="KW-0812">Transmembrane</keyword>
<evidence type="ECO:0000256" key="1">
    <source>
        <dbReference type="SAM" id="Phobius"/>
    </source>
</evidence>
<gene>
    <name evidence="2" type="ORF">HMPREF9248_0354</name>
</gene>
<sequence length="77" mass="8359">MGMGGFVAGGAGVHGACVRGCAYICDPSFFMRCVLALRVVCAYISCLYVLISVYAFVLYILMCVAWELAHMRLVAVR</sequence>
<name>A0ABN0AZQ6_9ACTN</name>
<accession>A0ABN0AZQ6</accession>
<evidence type="ECO:0000313" key="2">
    <source>
        <dbReference type="EMBL" id="EFL43982.1"/>
    </source>
</evidence>
<organism evidence="2 3">
    <name type="scientific">Fannyhessea vaginae PB189-T1-4</name>
    <dbReference type="NCBI Taxonomy" id="866774"/>
    <lineage>
        <taxon>Bacteria</taxon>
        <taxon>Bacillati</taxon>
        <taxon>Actinomycetota</taxon>
        <taxon>Coriobacteriia</taxon>
        <taxon>Coriobacteriales</taxon>
        <taxon>Atopobiaceae</taxon>
        <taxon>Fannyhessea</taxon>
    </lineage>
</organism>
<reference evidence="2 3" key="1">
    <citation type="submission" date="2010-08" db="EMBL/GenBank/DDBJ databases">
        <authorList>
            <person name="Durkin A.S."/>
            <person name="Madupu R."/>
            <person name="Torralba M."/>
            <person name="Gillis M."/>
            <person name="Methe B."/>
            <person name="Sutton G."/>
            <person name="Nelson K.E."/>
        </authorList>
    </citation>
    <scope>NUCLEOTIDE SEQUENCE [LARGE SCALE GENOMIC DNA]</scope>
    <source>
        <strain evidence="2 3">PB189-T1-4</strain>
    </source>
</reference>
<feature type="transmembrane region" description="Helical" evidence="1">
    <location>
        <begin position="36"/>
        <end position="69"/>
    </location>
</feature>
<proteinExistence type="predicted"/>
<keyword evidence="1" id="KW-1133">Transmembrane helix</keyword>
<dbReference type="EMBL" id="AEDQ01000022">
    <property type="protein sequence ID" value="EFL43982.1"/>
    <property type="molecule type" value="Genomic_DNA"/>
</dbReference>
<evidence type="ECO:0000313" key="3">
    <source>
        <dbReference type="Proteomes" id="UP000004431"/>
    </source>
</evidence>
<protein>
    <submittedName>
        <fullName evidence="2">Uncharacterized protein</fullName>
    </submittedName>
</protein>